<dbReference type="GO" id="GO:0000922">
    <property type="term" value="C:spindle pole"/>
    <property type="evidence" value="ECO:0007669"/>
    <property type="project" value="TreeGrafter"/>
</dbReference>
<dbReference type="STRING" id="6573.A0A210PS04"/>
<dbReference type="PANTHER" id="PTHR46947">
    <property type="entry name" value="WD REPEAT-CONTAINING PROTEIN 73"/>
    <property type="match status" value="1"/>
</dbReference>
<protein>
    <submittedName>
        <fullName evidence="1">WD repeat-containing protein 73</fullName>
    </submittedName>
</protein>
<evidence type="ECO:0000313" key="2">
    <source>
        <dbReference type="Proteomes" id="UP000242188"/>
    </source>
</evidence>
<reference evidence="1 2" key="1">
    <citation type="journal article" date="2017" name="Nat. Ecol. Evol.">
        <title>Scallop genome provides insights into evolution of bilaterian karyotype and development.</title>
        <authorList>
            <person name="Wang S."/>
            <person name="Zhang J."/>
            <person name="Jiao W."/>
            <person name="Li J."/>
            <person name="Xun X."/>
            <person name="Sun Y."/>
            <person name="Guo X."/>
            <person name="Huan P."/>
            <person name="Dong B."/>
            <person name="Zhang L."/>
            <person name="Hu X."/>
            <person name="Sun X."/>
            <person name="Wang J."/>
            <person name="Zhao C."/>
            <person name="Wang Y."/>
            <person name="Wang D."/>
            <person name="Huang X."/>
            <person name="Wang R."/>
            <person name="Lv J."/>
            <person name="Li Y."/>
            <person name="Zhang Z."/>
            <person name="Liu B."/>
            <person name="Lu W."/>
            <person name="Hui Y."/>
            <person name="Liang J."/>
            <person name="Zhou Z."/>
            <person name="Hou R."/>
            <person name="Li X."/>
            <person name="Liu Y."/>
            <person name="Li H."/>
            <person name="Ning X."/>
            <person name="Lin Y."/>
            <person name="Zhao L."/>
            <person name="Xing Q."/>
            <person name="Dou J."/>
            <person name="Li Y."/>
            <person name="Mao J."/>
            <person name="Guo H."/>
            <person name="Dou H."/>
            <person name="Li T."/>
            <person name="Mu C."/>
            <person name="Jiang W."/>
            <person name="Fu Q."/>
            <person name="Fu X."/>
            <person name="Miao Y."/>
            <person name="Liu J."/>
            <person name="Yu Q."/>
            <person name="Li R."/>
            <person name="Liao H."/>
            <person name="Li X."/>
            <person name="Kong Y."/>
            <person name="Jiang Z."/>
            <person name="Chourrout D."/>
            <person name="Li R."/>
            <person name="Bao Z."/>
        </authorList>
    </citation>
    <scope>NUCLEOTIDE SEQUENCE [LARGE SCALE GENOMIC DNA]</scope>
    <source>
        <strain evidence="1 2">PY_sf001</strain>
    </source>
</reference>
<accession>A0A210PS04</accession>
<name>A0A210PS04_MIZYE</name>
<dbReference type="InterPro" id="IPR042795">
    <property type="entry name" value="Wdr73"/>
</dbReference>
<organism evidence="1 2">
    <name type="scientific">Mizuhopecten yessoensis</name>
    <name type="common">Japanese scallop</name>
    <name type="synonym">Patinopecten yessoensis</name>
    <dbReference type="NCBI Taxonomy" id="6573"/>
    <lineage>
        <taxon>Eukaryota</taxon>
        <taxon>Metazoa</taxon>
        <taxon>Spiralia</taxon>
        <taxon>Lophotrochozoa</taxon>
        <taxon>Mollusca</taxon>
        <taxon>Bivalvia</taxon>
        <taxon>Autobranchia</taxon>
        <taxon>Pteriomorphia</taxon>
        <taxon>Pectinida</taxon>
        <taxon>Pectinoidea</taxon>
        <taxon>Pectinidae</taxon>
        <taxon>Mizuhopecten</taxon>
    </lineage>
</organism>
<dbReference type="Proteomes" id="UP000242188">
    <property type="component" value="Unassembled WGS sequence"/>
</dbReference>
<evidence type="ECO:0000313" key="1">
    <source>
        <dbReference type="EMBL" id="OWF39270.1"/>
    </source>
</evidence>
<sequence length="374" mass="41959">MIDEADDWLFDSIALYQNLYMYDLQHGITAMDWIDDKNVCIATSSGSKHELAELHLPDKLLKASQEKAGLIKNRDFHMNAGCYCPHRVACLKHVPNSRTIATCPDTEACKIQFWKLGTDDTDVIRNISTVENTHSKGSPAHITPVPGTENLVFGSHLDNLCTVDSNTGQVSCTGCQRSERISSMDFTDSNTLICCCQETGELVTFDLREDLTKVKQEHTNNISLDQKCFWTSTVTEFGVLKLSSTGEVRRVEKHNWSTDVGRWNTELNLLSDFSNLTINALPRNEDTVYISGFDSNVYIFNLPMLSSMGSQTDHQVSKPVFKHEGHMQNARMDTQAKLLTTVTHILHPLQHDLVLSAATDGSLHAWQFNDCTDK</sequence>
<dbReference type="OrthoDB" id="9822052at2759"/>
<gene>
    <name evidence="1" type="ORF">KP79_PYT20724</name>
</gene>
<dbReference type="PANTHER" id="PTHR46947:SF1">
    <property type="entry name" value="WD REPEAT-CONTAINING PROTEIN 73"/>
    <property type="match status" value="1"/>
</dbReference>
<dbReference type="GO" id="GO:0031122">
    <property type="term" value="P:cytoplasmic microtubule organization"/>
    <property type="evidence" value="ECO:0007669"/>
    <property type="project" value="TreeGrafter"/>
</dbReference>
<dbReference type="Gene3D" id="2.130.10.10">
    <property type="entry name" value="YVTN repeat-like/Quinoprotein amine dehydrogenase"/>
    <property type="match status" value="1"/>
</dbReference>
<dbReference type="GO" id="GO:0005829">
    <property type="term" value="C:cytosol"/>
    <property type="evidence" value="ECO:0007669"/>
    <property type="project" value="TreeGrafter"/>
</dbReference>
<dbReference type="InterPro" id="IPR036322">
    <property type="entry name" value="WD40_repeat_dom_sf"/>
</dbReference>
<dbReference type="AlphaFoldDB" id="A0A210PS04"/>
<keyword evidence="2" id="KW-1185">Reference proteome</keyword>
<proteinExistence type="predicted"/>
<dbReference type="InterPro" id="IPR015943">
    <property type="entry name" value="WD40/YVTN_repeat-like_dom_sf"/>
</dbReference>
<comment type="caution">
    <text evidence="1">The sequence shown here is derived from an EMBL/GenBank/DDBJ whole genome shotgun (WGS) entry which is preliminary data.</text>
</comment>
<dbReference type="EMBL" id="NEDP02005536">
    <property type="protein sequence ID" value="OWF39270.1"/>
    <property type="molecule type" value="Genomic_DNA"/>
</dbReference>
<dbReference type="SUPFAM" id="SSF50978">
    <property type="entry name" value="WD40 repeat-like"/>
    <property type="match status" value="1"/>
</dbReference>